<dbReference type="EMBL" id="JBHSBV010000007">
    <property type="protein sequence ID" value="MFC4202874.1"/>
    <property type="molecule type" value="Genomic_DNA"/>
</dbReference>
<gene>
    <name evidence="2" type="ORF">ACFOY1_18135</name>
</gene>
<evidence type="ECO:0000256" key="1">
    <source>
        <dbReference type="SAM" id="Phobius"/>
    </source>
</evidence>
<accession>A0ABV8P228</accession>
<comment type="caution">
    <text evidence="2">The sequence shown here is derived from an EMBL/GenBank/DDBJ whole genome shotgun (WGS) entry which is preliminary data.</text>
</comment>
<reference evidence="3" key="1">
    <citation type="journal article" date="2019" name="Int. J. Syst. Evol. Microbiol.">
        <title>The Global Catalogue of Microorganisms (GCM) 10K type strain sequencing project: providing services to taxonomists for standard genome sequencing and annotation.</title>
        <authorList>
            <consortium name="The Broad Institute Genomics Platform"/>
            <consortium name="The Broad Institute Genome Sequencing Center for Infectious Disease"/>
            <person name="Wu L."/>
            <person name="Ma J."/>
        </authorList>
    </citation>
    <scope>NUCLEOTIDE SEQUENCE [LARGE SCALE GENOMIC DNA]</scope>
    <source>
        <strain evidence="3">LMG 24813</strain>
    </source>
</reference>
<dbReference type="Proteomes" id="UP001595848">
    <property type="component" value="Unassembled WGS sequence"/>
</dbReference>
<keyword evidence="1" id="KW-0472">Membrane</keyword>
<keyword evidence="3" id="KW-1185">Reference proteome</keyword>
<keyword evidence="1" id="KW-1133">Transmembrane helix</keyword>
<evidence type="ECO:0008006" key="4">
    <source>
        <dbReference type="Google" id="ProtNLM"/>
    </source>
</evidence>
<proteinExistence type="predicted"/>
<sequence length="213" mass="22931">MKSRFLNVPAREGCALLIGAVIGALLTQAPTQWLDVLTAGGTVGAVIVALWAALWSRHVQEVQAKDRAGLYAAYIAAKLERYVDALQTASTGAFFDDEVNHTPNFIRFRRELAEATTNISLDMLAHLIPVDGRAAHRLARGMALVEEVQRVVAMEAAREGEAGAGYQVSNQRTLELGGQLGEAVDLMRVALGECHSLAAIYAKTPTAEEIYGE</sequence>
<feature type="transmembrane region" description="Helical" evidence="1">
    <location>
        <begin position="36"/>
        <end position="55"/>
    </location>
</feature>
<evidence type="ECO:0000313" key="2">
    <source>
        <dbReference type="EMBL" id="MFC4202874.1"/>
    </source>
</evidence>
<name>A0ABV8P228_9BURK</name>
<keyword evidence="1" id="KW-0812">Transmembrane</keyword>
<evidence type="ECO:0000313" key="3">
    <source>
        <dbReference type="Proteomes" id="UP001595848"/>
    </source>
</evidence>
<organism evidence="2 3">
    <name type="scientific">Candidimonas humi</name>
    <dbReference type="NCBI Taxonomy" id="683355"/>
    <lineage>
        <taxon>Bacteria</taxon>
        <taxon>Pseudomonadati</taxon>
        <taxon>Pseudomonadota</taxon>
        <taxon>Betaproteobacteria</taxon>
        <taxon>Burkholderiales</taxon>
        <taxon>Alcaligenaceae</taxon>
        <taxon>Candidimonas</taxon>
    </lineage>
</organism>
<feature type="transmembrane region" description="Helical" evidence="1">
    <location>
        <begin position="12"/>
        <end position="30"/>
    </location>
</feature>
<protein>
    <recommendedName>
        <fullName evidence="4">5-bromo-4-chloroindolyl phosphate hydrolysis protein</fullName>
    </recommendedName>
</protein>
<dbReference type="RefSeq" id="WP_217965388.1">
    <property type="nucleotide sequence ID" value="NZ_JAHTBN010000006.1"/>
</dbReference>